<dbReference type="EMBL" id="CAJNOC010001133">
    <property type="protein sequence ID" value="CAF0838077.1"/>
    <property type="molecule type" value="Genomic_DNA"/>
</dbReference>
<name>A0A813VC13_9BILA</name>
<organism evidence="1 2">
    <name type="scientific">Brachionus calyciflorus</name>
    <dbReference type="NCBI Taxonomy" id="104777"/>
    <lineage>
        <taxon>Eukaryota</taxon>
        <taxon>Metazoa</taxon>
        <taxon>Spiralia</taxon>
        <taxon>Gnathifera</taxon>
        <taxon>Rotifera</taxon>
        <taxon>Eurotatoria</taxon>
        <taxon>Monogononta</taxon>
        <taxon>Pseudotrocha</taxon>
        <taxon>Ploima</taxon>
        <taxon>Brachionidae</taxon>
        <taxon>Brachionus</taxon>
    </lineage>
</organism>
<sequence length="147" mass="16322">MRLLSLANDTQQQRTEQNVVTKIQINVNDSTIRTTPLESRTFRGNMRPNGAIRLIALESCLTGKLGMEIKGGNQGFLEKSISSLSQAIVQLNSNVMKINKDNESTRKLLIGMENSPSNSPGIKKKVETMQESSLKANEEIEEILSIF</sequence>
<keyword evidence="2" id="KW-1185">Reference proteome</keyword>
<proteinExistence type="predicted"/>
<comment type="caution">
    <text evidence="1">The sequence shown here is derived from an EMBL/GenBank/DDBJ whole genome shotgun (WGS) entry which is preliminary data.</text>
</comment>
<dbReference type="AlphaFoldDB" id="A0A813VC13"/>
<evidence type="ECO:0000313" key="1">
    <source>
        <dbReference type="EMBL" id="CAF0838077.1"/>
    </source>
</evidence>
<accession>A0A813VC13</accession>
<evidence type="ECO:0000313" key="2">
    <source>
        <dbReference type="Proteomes" id="UP000663879"/>
    </source>
</evidence>
<reference evidence="1" key="1">
    <citation type="submission" date="2021-02" db="EMBL/GenBank/DDBJ databases">
        <authorList>
            <person name="Nowell W R."/>
        </authorList>
    </citation>
    <scope>NUCLEOTIDE SEQUENCE</scope>
    <source>
        <strain evidence="1">Ploen Becks lab</strain>
    </source>
</reference>
<protein>
    <submittedName>
        <fullName evidence="1">Uncharacterized protein</fullName>
    </submittedName>
</protein>
<gene>
    <name evidence="1" type="ORF">OXX778_LOCUS8306</name>
</gene>
<dbReference type="Proteomes" id="UP000663879">
    <property type="component" value="Unassembled WGS sequence"/>
</dbReference>